<dbReference type="EMBL" id="LQMT02000013">
    <property type="protein sequence ID" value="ONF70702.1"/>
    <property type="molecule type" value="Genomic_DNA"/>
</dbReference>
<dbReference type="Proteomes" id="UP000076660">
    <property type="component" value="Unassembled WGS sequence"/>
</dbReference>
<dbReference type="RefSeq" id="WP_063271215.1">
    <property type="nucleotide sequence ID" value="NZ_LQMT02000013.1"/>
</dbReference>
<dbReference type="OrthoDB" id="5196501at2"/>
<evidence type="ECO:0000256" key="1">
    <source>
        <dbReference type="SAM" id="SignalP"/>
    </source>
</evidence>
<sequence length="115" mass="12244">MIMKYGIALAGITAALSLSLIGPASASAATPVSTTGTAAACNVQHGQWYTKDNWRKVDVYNECSTGKYVCVDIPNWPDWGPSLVPGRTSKTLVYGWAFSVPTGRGLHYAKNSSDC</sequence>
<comment type="caution">
    <text evidence="2">The sequence shown here is derived from an EMBL/GenBank/DDBJ whole genome shotgun (WGS) entry which is preliminary data.</text>
</comment>
<name>A0A1W2LVY4_9PSEU</name>
<organism evidence="2 3">
    <name type="scientific">Amycolatopsis keratiniphila subsp. keratiniphila</name>
    <dbReference type="NCBI Taxonomy" id="227715"/>
    <lineage>
        <taxon>Bacteria</taxon>
        <taxon>Bacillati</taxon>
        <taxon>Actinomycetota</taxon>
        <taxon>Actinomycetes</taxon>
        <taxon>Pseudonocardiales</taxon>
        <taxon>Pseudonocardiaceae</taxon>
        <taxon>Amycolatopsis</taxon>
        <taxon>Amycolatopsis japonica group</taxon>
    </lineage>
</organism>
<evidence type="ECO:0000313" key="3">
    <source>
        <dbReference type="Proteomes" id="UP000076660"/>
    </source>
</evidence>
<keyword evidence="1" id="KW-0732">Signal</keyword>
<feature type="chain" id="PRO_5010717229" description="Secreted protein" evidence="1">
    <location>
        <begin position="29"/>
        <end position="115"/>
    </location>
</feature>
<feature type="signal peptide" evidence="1">
    <location>
        <begin position="1"/>
        <end position="28"/>
    </location>
</feature>
<reference evidence="2 3" key="1">
    <citation type="submission" date="2016-12" db="EMBL/GenBank/DDBJ databases">
        <title>Amycolatopsis keratiniphila subsp. keratiniphila genome sequencing and assembly.</title>
        <authorList>
            <person name="Mayilraj S."/>
            <person name="Kaur N."/>
        </authorList>
    </citation>
    <scope>NUCLEOTIDE SEQUENCE [LARGE SCALE GENOMIC DNA]</scope>
    <source>
        <strain evidence="2 3">DSM 44409</strain>
    </source>
</reference>
<evidence type="ECO:0008006" key="4">
    <source>
        <dbReference type="Google" id="ProtNLM"/>
    </source>
</evidence>
<evidence type="ECO:0000313" key="2">
    <source>
        <dbReference type="EMBL" id="ONF70702.1"/>
    </source>
</evidence>
<protein>
    <recommendedName>
        <fullName evidence="4">Secreted protein</fullName>
    </recommendedName>
</protein>
<accession>A0A1W2LVY4</accession>
<proteinExistence type="predicted"/>
<dbReference type="AlphaFoldDB" id="A0A1W2LVY4"/>
<gene>
    <name evidence="2" type="ORF">AVR91_0213815</name>
</gene>